<proteinExistence type="predicted"/>
<dbReference type="NCBIfam" id="NF041518">
    <property type="entry name" value="choice_anch_Q"/>
    <property type="match status" value="1"/>
</dbReference>
<reference evidence="1" key="2">
    <citation type="submission" date="2023-04" db="EMBL/GenBank/DDBJ databases">
        <title>Paracnuella aquatica gen. nov., sp. nov., a member of the family Chitinophagaceae isolated from a hot spring.</title>
        <authorList>
            <person name="Wang C."/>
        </authorList>
    </citation>
    <scope>NUCLEOTIDE SEQUENCE</scope>
    <source>
        <strain evidence="1">LB-8</strain>
    </source>
</reference>
<dbReference type="InterPro" id="IPR011050">
    <property type="entry name" value="Pectin_lyase_fold/virulence"/>
</dbReference>
<accession>A0A9X2XXZ2</accession>
<sequence length="461" mass="50580">MRITAFIIFALLLFSCKKESFTDSPDARLTVFTDTVQFDTVFTTTGSVTKFFKIFNTNDEGLHIASVVLKGGQASPFLINVNGKVGPIVNGLDIAANDSAYVFVTVNVDPSSANMPFVVRDSIEISCNGNQQLVQLEAYGQNAHFLRNHLITGNEVWQADLPYVILGVLEVAAGGQLTIERGCKVYAHADAALLIKGTLSVNGKDTARVIFTGDRLDDPYKDFPASWPGIIFTKESKDNRIDYALIKNAYQGIVVAEQSSNNNPKLLLNETIIDNAYDAGLLAGNTSITARNLLISNCSNNLLLVGGGQYQFTHCTIASYYNGFIAHNTPVLQVQNFFQQNGLTFTGNLNAVFRNCIFWGQDGSIEDEVIVKKEGNTTFSVLFDHVLWKVKNTPQNVTIQEAINNQSPEFVTIDAEKNVFDFRLKENSPALNKGIPANVTIDLDGKPRPVGIPDLGSYERQ</sequence>
<gene>
    <name evidence="1" type="ORF">OCK74_21090</name>
</gene>
<evidence type="ECO:0008006" key="3">
    <source>
        <dbReference type="Google" id="ProtNLM"/>
    </source>
</evidence>
<evidence type="ECO:0000313" key="2">
    <source>
        <dbReference type="Proteomes" id="UP001155483"/>
    </source>
</evidence>
<dbReference type="EMBL" id="JAOTIF010000022">
    <property type="protein sequence ID" value="MCU7551629.1"/>
    <property type="molecule type" value="Genomic_DNA"/>
</dbReference>
<reference evidence="1" key="1">
    <citation type="submission" date="2022-09" db="EMBL/GenBank/DDBJ databases">
        <authorList>
            <person name="Yuan C."/>
            <person name="Ke Z."/>
        </authorList>
    </citation>
    <scope>NUCLEOTIDE SEQUENCE</scope>
    <source>
        <strain evidence="1">LB-8</strain>
    </source>
</reference>
<dbReference type="RefSeq" id="WP_279299067.1">
    <property type="nucleotide sequence ID" value="NZ_JAOTIF010000022.1"/>
</dbReference>
<dbReference type="PROSITE" id="PS51257">
    <property type="entry name" value="PROKAR_LIPOPROTEIN"/>
    <property type="match status" value="1"/>
</dbReference>
<dbReference type="InterPro" id="IPR059226">
    <property type="entry name" value="Choice_anch_Q_dom"/>
</dbReference>
<keyword evidence="2" id="KW-1185">Reference proteome</keyword>
<evidence type="ECO:0000313" key="1">
    <source>
        <dbReference type="EMBL" id="MCU7551629.1"/>
    </source>
</evidence>
<comment type="caution">
    <text evidence="1">The sequence shown here is derived from an EMBL/GenBank/DDBJ whole genome shotgun (WGS) entry which is preliminary data.</text>
</comment>
<name>A0A9X2XXZ2_9BACT</name>
<organism evidence="1 2">
    <name type="scientific">Paraflavisolibacter caeni</name>
    <dbReference type="NCBI Taxonomy" id="2982496"/>
    <lineage>
        <taxon>Bacteria</taxon>
        <taxon>Pseudomonadati</taxon>
        <taxon>Bacteroidota</taxon>
        <taxon>Chitinophagia</taxon>
        <taxon>Chitinophagales</taxon>
        <taxon>Chitinophagaceae</taxon>
        <taxon>Paraflavisolibacter</taxon>
    </lineage>
</organism>
<dbReference type="Proteomes" id="UP001155483">
    <property type="component" value="Unassembled WGS sequence"/>
</dbReference>
<protein>
    <recommendedName>
        <fullName evidence="3">Right handed beta helix domain-containing protein</fullName>
    </recommendedName>
</protein>
<dbReference type="SUPFAM" id="SSF51126">
    <property type="entry name" value="Pectin lyase-like"/>
    <property type="match status" value="1"/>
</dbReference>
<dbReference type="AlphaFoldDB" id="A0A9X2XXZ2"/>